<organism evidence="2">
    <name type="scientific">Naegleria gruberi</name>
    <name type="common">Amoeba</name>
    <dbReference type="NCBI Taxonomy" id="5762"/>
    <lineage>
        <taxon>Eukaryota</taxon>
        <taxon>Discoba</taxon>
        <taxon>Heterolobosea</taxon>
        <taxon>Tetramitia</taxon>
        <taxon>Eutetramitia</taxon>
        <taxon>Vahlkampfiidae</taxon>
        <taxon>Naegleria</taxon>
    </lineage>
</organism>
<evidence type="ECO:0000313" key="1">
    <source>
        <dbReference type="EMBL" id="EFC39598.1"/>
    </source>
</evidence>
<dbReference type="InterPro" id="IPR015943">
    <property type="entry name" value="WD40/YVTN_repeat-like_dom_sf"/>
</dbReference>
<proteinExistence type="predicted"/>
<keyword evidence="2" id="KW-1185">Reference proteome</keyword>
<dbReference type="SUPFAM" id="SSF50978">
    <property type="entry name" value="WD40 repeat-like"/>
    <property type="match status" value="1"/>
</dbReference>
<dbReference type="AlphaFoldDB" id="D2VUB7"/>
<dbReference type="RefSeq" id="XP_002672342.1">
    <property type="nucleotide sequence ID" value="XM_002672296.1"/>
</dbReference>
<dbReference type="InParanoid" id="D2VUB7"/>
<reference evidence="1 2" key="1">
    <citation type="journal article" date="2010" name="Cell">
        <title>The genome of Naegleria gruberi illuminates early eukaryotic versatility.</title>
        <authorList>
            <person name="Fritz-Laylin L.K."/>
            <person name="Prochnik S.E."/>
            <person name="Ginger M.L."/>
            <person name="Dacks J.B."/>
            <person name="Carpenter M.L."/>
            <person name="Field M.C."/>
            <person name="Kuo A."/>
            <person name="Paredez A."/>
            <person name="Chapman J."/>
            <person name="Pham J."/>
            <person name="Shu S."/>
            <person name="Neupane R."/>
            <person name="Cipriano M."/>
            <person name="Mancuso J."/>
            <person name="Tu H."/>
            <person name="Salamov A."/>
            <person name="Lindquist E."/>
            <person name="Shapiro H."/>
            <person name="Lucas S."/>
            <person name="Grigoriev I.V."/>
            <person name="Cande W.Z."/>
            <person name="Fulton C."/>
            <person name="Rokhsar D.S."/>
            <person name="Dawson S.C."/>
        </authorList>
    </citation>
    <scope>NUCLEOTIDE SEQUENCE [LARGE SCALE GENOMIC DNA]</scope>
    <source>
        <strain evidence="1 2">NEG-M</strain>
    </source>
</reference>
<dbReference type="GeneID" id="8855765"/>
<sequence>MAWTTSNILSTAMNREGRVLFWDISTGNLSSNLHTIDTRRAISSLVWSGKDIITSYKECFYIQLWDGFDQSQKNKYQACFLKTPKNTYLTYGPESSLLIGASYNQILCWSCEDKTKKTKIIDSSFLRMLR</sequence>
<dbReference type="Gene3D" id="2.130.10.10">
    <property type="entry name" value="YVTN repeat-like/Quinoprotein amine dehydrogenase"/>
    <property type="match status" value="1"/>
</dbReference>
<dbReference type="VEuPathDB" id="AmoebaDB:NAEGRDRAFT_72606"/>
<accession>D2VUB7</accession>
<dbReference type="EMBL" id="GG738898">
    <property type="protein sequence ID" value="EFC39598.1"/>
    <property type="molecule type" value="Genomic_DNA"/>
</dbReference>
<dbReference type="InterPro" id="IPR036322">
    <property type="entry name" value="WD40_repeat_dom_sf"/>
</dbReference>
<gene>
    <name evidence="1" type="ORF">NAEGRDRAFT_72606</name>
</gene>
<name>D2VUB7_NAEGR</name>
<dbReference type="Proteomes" id="UP000006671">
    <property type="component" value="Unassembled WGS sequence"/>
</dbReference>
<protein>
    <submittedName>
        <fullName evidence="1">Predicted protein</fullName>
    </submittedName>
</protein>
<evidence type="ECO:0000313" key="2">
    <source>
        <dbReference type="Proteomes" id="UP000006671"/>
    </source>
</evidence>
<dbReference type="KEGG" id="ngr:NAEGRDRAFT_72606"/>